<organism evidence="1 2">
    <name type="scientific">Halioxenophilus aromaticivorans</name>
    <dbReference type="NCBI Taxonomy" id="1306992"/>
    <lineage>
        <taxon>Bacteria</taxon>
        <taxon>Pseudomonadati</taxon>
        <taxon>Pseudomonadota</taxon>
        <taxon>Gammaproteobacteria</taxon>
        <taxon>Alteromonadales</taxon>
        <taxon>Alteromonadaceae</taxon>
        <taxon>Halioxenophilus</taxon>
    </lineage>
</organism>
<name>A0AAV3U1L7_9ALTE</name>
<proteinExistence type="predicted"/>
<sequence length="54" mass="6090">MRSAKKARIVKVVWVHRRLMVDETHSSNPCLKAQGLLAGKFGWLNSKGDERVGQ</sequence>
<evidence type="ECO:0000313" key="2">
    <source>
        <dbReference type="Proteomes" id="UP001409585"/>
    </source>
</evidence>
<dbReference type="EMBL" id="BAABLX010000009">
    <property type="protein sequence ID" value="GAA4939207.1"/>
    <property type="molecule type" value="Genomic_DNA"/>
</dbReference>
<protein>
    <submittedName>
        <fullName evidence="1">Uncharacterized protein</fullName>
    </submittedName>
</protein>
<dbReference type="AlphaFoldDB" id="A0AAV3U1L7"/>
<keyword evidence="2" id="KW-1185">Reference proteome</keyword>
<comment type="caution">
    <text evidence="1">The sequence shown here is derived from an EMBL/GenBank/DDBJ whole genome shotgun (WGS) entry which is preliminary data.</text>
</comment>
<gene>
    <name evidence="1" type="ORF">GCM10025791_16730</name>
</gene>
<dbReference type="Proteomes" id="UP001409585">
    <property type="component" value="Unassembled WGS sequence"/>
</dbReference>
<accession>A0AAV3U1L7</accession>
<reference evidence="2" key="1">
    <citation type="journal article" date="2019" name="Int. J. Syst. Evol. Microbiol.">
        <title>The Global Catalogue of Microorganisms (GCM) 10K type strain sequencing project: providing services to taxonomists for standard genome sequencing and annotation.</title>
        <authorList>
            <consortium name="The Broad Institute Genomics Platform"/>
            <consortium name="The Broad Institute Genome Sequencing Center for Infectious Disease"/>
            <person name="Wu L."/>
            <person name="Ma J."/>
        </authorList>
    </citation>
    <scope>NUCLEOTIDE SEQUENCE [LARGE SCALE GENOMIC DNA]</scope>
    <source>
        <strain evidence="2">JCM 19134</strain>
    </source>
</reference>
<evidence type="ECO:0000313" key="1">
    <source>
        <dbReference type="EMBL" id="GAA4939207.1"/>
    </source>
</evidence>